<evidence type="ECO:0000313" key="1">
    <source>
        <dbReference type="EMBL" id="GGT80598.1"/>
    </source>
</evidence>
<comment type="caution">
    <text evidence="1">The sequence shown here is derived from an EMBL/GenBank/DDBJ whole genome shotgun (WGS) entry which is preliminary data.</text>
</comment>
<dbReference type="InterPro" id="IPR036291">
    <property type="entry name" value="NAD(P)-bd_dom_sf"/>
</dbReference>
<dbReference type="EMBL" id="BMSA01000026">
    <property type="protein sequence ID" value="GGT80598.1"/>
    <property type="molecule type" value="Genomic_DNA"/>
</dbReference>
<dbReference type="SUPFAM" id="SSF51735">
    <property type="entry name" value="NAD(P)-binding Rossmann-fold domains"/>
    <property type="match status" value="1"/>
</dbReference>
<proteinExistence type="predicted"/>
<name>A0A918LZW0_9ACTN</name>
<dbReference type="Proteomes" id="UP000646776">
    <property type="component" value="Unassembled WGS sequence"/>
</dbReference>
<protein>
    <recommendedName>
        <fullName evidence="3">SDR family NAD(P)-dependent oxidoreductase</fullName>
    </recommendedName>
</protein>
<dbReference type="Pfam" id="PF00106">
    <property type="entry name" value="adh_short"/>
    <property type="match status" value="1"/>
</dbReference>
<reference evidence="1" key="1">
    <citation type="journal article" date="2014" name="Int. J. Syst. Evol. Microbiol.">
        <title>Complete genome sequence of Corynebacterium casei LMG S-19264T (=DSM 44701T), isolated from a smear-ripened cheese.</title>
        <authorList>
            <consortium name="US DOE Joint Genome Institute (JGI-PGF)"/>
            <person name="Walter F."/>
            <person name="Albersmeier A."/>
            <person name="Kalinowski J."/>
            <person name="Ruckert C."/>
        </authorList>
    </citation>
    <scope>NUCLEOTIDE SEQUENCE</scope>
    <source>
        <strain evidence="1">JCM 4125</strain>
    </source>
</reference>
<dbReference type="InterPro" id="IPR002347">
    <property type="entry name" value="SDR_fam"/>
</dbReference>
<keyword evidence="2" id="KW-1185">Reference proteome</keyword>
<evidence type="ECO:0008006" key="3">
    <source>
        <dbReference type="Google" id="ProtNLM"/>
    </source>
</evidence>
<evidence type="ECO:0000313" key="2">
    <source>
        <dbReference type="Proteomes" id="UP000646776"/>
    </source>
</evidence>
<organism evidence="1 2">
    <name type="scientific">Streptomyces phaeofaciens</name>
    <dbReference type="NCBI Taxonomy" id="68254"/>
    <lineage>
        <taxon>Bacteria</taxon>
        <taxon>Bacillati</taxon>
        <taxon>Actinomycetota</taxon>
        <taxon>Actinomycetes</taxon>
        <taxon>Kitasatosporales</taxon>
        <taxon>Streptomycetaceae</taxon>
        <taxon>Streptomyces</taxon>
    </lineage>
</organism>
<dbReference type="RefSeq" id="WP_268255316.1">
    <property type="nucleotide sequence ID" value="NZ_BMSA01000026.1"/>
</dbReference>
<sequence>MTAIALVTGANRGLGHEVARQLLDRGRTVLVTARSQRAAEQAAARLGTGALPQRGDPSCGWT</sequence>
<gene>
    <name evidence="1" type="ORF">GCM10010226_68910</name>
</gene>
<dbReference type="Gene3D" id="3.40.50.720">
    <property type="entry name" value="NAD(P)-binding Rossmann-like Domain"/>
    <property type="match status" value="1"/>
</dbReference>
<dbReference type="AlphaFoldDB" id="A0A918LZW0"/>
<reference evidence="1" key="2">
    <citation type="submission" date="2020-09" db="EMBL/GenBank/DDBJ databases">
        <authorList>
            <person name="Sun Q."/>
            <person name="Ohkuma M."/>
        </authorList>
    </citation>
    <scope>NUCLEOTIDE SEQUENCE</scope>
    <source>
        <strain evidence="1">JCM 4125</strain>
    </source>
</reference>
<accession>A0A918LZW0</accession>